<evidence type="ECO:0000256" key="7">
    <source>
        <dbReference type="ARBA" id="ARBA00022801"/>
    </source>
</evidence>
<dbReference type="AlphaFoldDB" id="A0A327S8Y7"/>
<dbReference type="SMART" id="SM00487">
    <property type="entry name" value="DEXDc"/>
    <property type="match status" value="1"/>
</dbReference>
<evidence type="ECO:0000256" key="3">
    <source>
        <dbReference type="ARBA" id="ARBA00022722"/>
    </source>
</evidence>
<keyword evidence="7 10" id="KW-0378">Hydrolase</keyword>
<keyword evidence="6" id="KW-0255">Endonuclease</keyword>
<keyword evidence="13" id="KW-1185">Reference proteome</keyword>
<keyword evidence="4 10" id="KW-0547">Nucleotide-binding</keyword>
<dbReference type="Pfam" id="PF22679">
    <property type="entry name" value="T1R_D3-like"/>
    <property type="match status" value="1"/>
</dbReference>
<dbReference type="PANTHER" id="PTHR30195">
    <property type="entry name" value="TYPE I SITE-SPECIFIC DEOXYRIBONUCLEASE PROTEIN SUBUNIT M AND R"/>
    <property type="match status" value="1"/>
</dbReference>
<dbReference type="GO" id="GO:0009035">
    <property type="term" value="F:type I site-specific deoxyribonuclease activity"/>
    <property type="evidence" value="ECO:0007669"/>
    <property type="project" value="UniProtKB-EC"/>
</dbReference>
<evidence type="ECO:0000256" key="5">
    <source>
        <dbReference type="ARBA" id="ARBA00022747"/>
    </source>
</evidence>
<dbReference type="Gene3D" id="3.90.1570.50">
    <property type="match status" value="1"/>
</dbReference>
<sequence>MTKITEDSIEQAFIAQLIEQGYTYHYGPDIAPYSKNPQRESFESVLLEQQLKAAIQKLNPDVSQMARNEAFQKVKNLGTLDLMENNERFHTYLTNGVTVEYHKDGRTRGINIKLLDVVQPENNSFWAVNQLVVKENNNEKRFDVVIFVNGLPLVFAELKNATDKKATLLRAHQQIQNYKTAVPSIFYFNSICIISDGIEAKTSSLSAPFSRFLSWKTPIPNPNDPRTELQILTEHMLNKKTLVELIRYCTVFEQEEKKDKSTGLIFQVKIKKVAAYHQYYAVQKAVTQTIRATHAEDGDRKIGVVWHTQGSGKSLSMVFYSGQIVTHPAMGNPTIVILTDRNDLDDQLFSTFGNCKELLRQSPVQAQNREHIKELLNVSGGGVIFTTIQKFSPEEGNVFDTLSERTNIVVVADEAHRSQYGFKAREVETDEGSEIRYGNAKYLRDALPNASYIGFTGTPIEKEDKSTPAVFGEYIDVYDIKQAVDDGATVPISYESRLVKIKLDEKTAATIDEEINAIAHVSEEQLEYVKKRTATIEAVIGHPERIIDIAKDLVAHFEARQEVFDGKAMIVGMTRRICVLLYNEIIALRPEWHSNDLTQGTIKVVMTSSSDDLPIFQPHHTTKKQRKELALRMKDKNDSLKLVIVRDMWLTGFDAPSLHTLYVDKKMQGANLMQAIARVNRVYGDKPGGLIVDYIGIGQDLRNAMAVYLQSGGEGSPIVDIREAIAGMLEKFEVVEQMFSGFDYRSYFTSEVS</sequence>
<evidence type="ECO:0000313" key="13">
    <source>
        <dbReference type="Proteomes" id="UP000248987"/>
    </source>
</evidence>
<evidence type="ECO:0000256" key="9">
    <source>
        <dbReference type="ARBA" id="ARBA00023125"/>
    </source>
</evidence>
<dbReference type="InterPro" id="IPR007409">
    <property type="entry name" value="Restrct_endonuc_type1_HsdR_N"/>
</dbReference>
<dbReference type="RefSeq" id="WP_211272644.1">
    <property type="nucleotide sequence ID" value="NZ_LZRN01000016.1"/>
</dbReference>
<gene>
    <name evidence="12" type="ORF">LX77_02538</name>
</gene>
<dbReference type="CDD" id="cd18800">
    <property type="entry name" value="SF2_C_EcoR124I-like"/>
    <property type="match status" value="1"/>
</dbReference>
<evidence type="ECO:0000256" key="8">
    <source>
        <dbReference type="ARBA" id="ARBA00022840"/>
    </source>
</evidence>
<dbReference type="GO" id="GO:0009307">
    <property type="term" value="P:DNA restriction-modification system"/>
    <property type="evidence" value="ECO:0007669"/>
    <property type="project" value="UniProtKB-KW"/>
</dbReference>
<proteinExistence type="inferred from homology"/>
<protein>
    <recommendedName>
        <fullName evidence="10">Type I restriction enzyme endonuclease subunit</fullName>
        <shortName evidence="10">R protein</shortName>
        <ecNumber evidence="10">3.1.21.3</ecNumber>
    </recommendedName>
</protein>
<dbReference type="InterPro" id="IPR027417">
    <property type="entry name" value="P-loop_NTPase"/>
</dbReference>
<keyword evidence="9 10" id="KW-0238">DNA-binding</keyword>
<dbReference type="Proteomes" id="UP000248987">
    <property type="component" value="Unassembled WGS sequence"/>
</dbReference>
<keyword evidence="3" id="KW-0540">Nuclease</keyword>
<dbReference type="InterPro" id="IPR004473">
    <property type="entry name" value="Restrct_endonuc_typeI_HsdR"/>
</dbReference>
<organism evidence="12 13">
    <name type="scientific">Gelidibacter algens</name>
    <dbReference type="NCBI Taxonomy" id="49280"/>
    <lineage>
        <taxon>Bacteria</taxon>
        <taxon>Pseudomonadati</taxon>
        <taxon>Bacteroidota</taxon>
        <taxon>Flavobacteriia</taxon>
        <taxon>Flavobacteriales</taxon>
        <taxon>Flavobacteriaceae</taxon>
        <taxon>Gelidibacter</taxon>
    </lineage>
</organism>
<comment type="similarity">
    <text evidence="2 10">Belongs to the HsdR family.</text>
</comment>
<comment type="catalytic activity">
    <reaction evidence="1 10">
        <text>Endonucleolytic cleavage of DNA to give random double-stranded fragments with terminal 5'-phosphates, ATP is simultaneously hydrolyzed.</text>
        <dbReference type="EC" id="3.1.21.3"/>
    </reaction>
</comment>
<evidence type="ECO:0000259" key="11">
    <source>
        <dbReference type="SMART" id="SM00487"/>
    </source>
</evidence>
<dbReference type="EMBL" id="QLLQ01000010">
    <property type="protein sequence ID" value="RAJ22227.1"/>
    <property type="molecule type" value="Genomic_DNA"/>
</dbReference>
<dbReference type="GO" id="GO:0003677">
    <property type="term" value="F:DNA binding"/>
    <property type="evidence" value="ECO:0007669"/>
    <property type="project" value="UniProtKB-KW"/>
</dbReference>
<comment type="caution">
    <text evidence="12">The sequence shown here is derived from an EMBL/GenBank/DDBJ whole genome shotgun (WGS) entry which is preliminary data.</text>
</comment>
<comment type="subunit">
    <text evidence="10">The type I restriction/modification system is composed of three polypeptides R, M and S.</text>
</comment>
<dbReference type="CDD" id="cd22332">
    <property type="entry name" value="HsdR_N"/>
    <property type="match status" value="1"/>
</dbReference>
<evidence type="ECO:0000256" key="1">
    <source>
        <dbReference type="ARBA" id="ARBA00000851"/>
    </source>
</evidence>
<evidence type="ECO:0000256" key="6">
    <source>
        <dbReference type="ARBA" id="ARBA00022759"/>
    </source>
</evidence>
<evidence type="ECO:0000256" key="10">
    <source>
        <dbReference type="RuleBase" id="RU364115"/>
    </source>
</evidence>
<comment type="function">
    <text evidence="10">Subunit R is required for both nuclease and ATPase activities, but not for modification.</text>
</comment>
<dbReference type="EC" id="3.1.21.3" evidence="10"/>
<dbReference type="Gene3D" id="3.40.50.300">
    <property type="entry name" value="P-loop containing nucleotide triphosphate hydrolases"/>
    <property type="match status" value="3"/>
</dbReference>
<accession>A0A327S8Y7</accession>
<keyword evidence="5 10" id="KW-0680">Restriction system</keyword>
<dbReference type="InterPro" id="IPR040980">
    <property type="entry name" value="SWI2_SNF2"/>
</dbReference>
<dbReference type="Pfam" id="PF04313">
    <property type="entry name" value="HSDR_N"/>
    <property type="match status" value="1"/>
</dbReference>
<dbReference type="Pfam" id="PF18766">
    <property type="entry name" value="SWI2_SNF2"/>
    <property type="match status" value="1"/>
</dbReference>
<evidence type="ECO:0000256" key="2">
    <source>
        <dbReference type="ARBA" id="ARBA00008598"/>
    </source>
</evidence>
<name>A0A327S8Y7_9FLAO</name>
<feature type="domain" description="Helicase ATP-binding" evidence="11">
    <location>
        <begin position="275"/>
        <end position="495"/>
    </location>
</feature>
<dbReference type="GO" id="GO:0005524">
    <property type="term" value="F:ATP binding"/>
    <property type="evidence" value="ECO:0007669"/>
    <property type="project" value="UniProtKB-KW"/>
</dbReference>
<dbReference type="PANTHER" id="PTHR30195:SF15">
    <property type="entry name" value="TYPE I RESTRICTION ENZYME HINDI ENDONUCLEASE SUBUNIT"/>
    <property type="match status" value="1"/>
</dbReference>
<dbReference type="CDD" id="cd18030">
    <property type="entry name" value="DEXHc_RE_I_HsdR"/>
    <property type="match status" value="1"/>
</dbReference>
<reference evidence="12 13" key="1">
    <citation type="submission" date="2018-06" db="EMBL/GenBank/DDBJ databases">
        <title>Genomic Encyclopedia of Archaeal and Bacterial Type Strains, Phase II (KMG-II): from individual species to whole genera.</title>
        <authorList>
            <person name="Goeker M."/>
        </authorList>
    </citation>
    <scope>NUCLEOTIDE SEQUENCE [LARGE SCALE GENOMIC DNA]</scope>
    <source>
        <strain evidence="12 13">DSM 12408</strain>
    </source>
</reference>
<evidence type="ECO:0000313" key="12">
    <source>
        <dbReference type="EMBL" id="RAJ22227.1"/>
    </source>
</evidence>
<dbReference type="InterPro" id="IPR051268">
    <property type="entry name" value="Type-I_R_enzyme_R_subunit"/>
</dbReference>
<keyword evidence="8 10" id="KW-0067">ATP-binding</keyword>
<evidence type="ECO:0000256" key="4">
    <source>
        <dbReference type="ARBA" id="ARBA00022741"/>
    </source>
</evidence>
<dbReference type="InterPro" id="IPR014001">
    <property type="entry name" value="Helicase_ATP-bd"/>
</dbReference>
<dbReference type="InterPro" id="IPR055180">
    <property type="entry name" value="HsdR_RecA-like_helicase_dom_2"/>
</dbReference>
<dbReference type="NCBIfam" id="TIGR00348">
    <property type="entry name" value="hsdR"/>
    <property type="match status" value="1"/>
</dbReference>
<dbReference type="SUPFAM" id="SSF52540">
    <property type="entry name" value="P-loop containing nucleoside triphosphate hydrolases"/>
    <property type="match status" value="1"/>
</dbReference>